<dbReference type="CDD" id="cd07906">
    <property type="entry name" value="Adenylation_DNA_ligase_LigD_LigC"/>
    <property type="match status" value="1"/>
</dbReference>
<feature type="region of interest" description="Disordered" evidence="21">
    <location>
        <begin position="570"/>
        <end position="616"/>
    </location>
</feature>
<dbReference type="SUPFAM" id="SSF50249">
    <property type="entry name" value="Nucleic acid-binding proteins"/>
    <property type="match status" value="1"/>
</dbReference>
<dbReference type="CDD" id="cd07971">
    <property type="entry name" value="OBF_DNA_ligase_LigD"/>
    <property type="match status" value="1"/>
</dbReference>
<keyword evidence="5" id="KW-0548">Nucleotidyltransferase</keyword>
<dbReference type="InterPro" id="IPR012310">
    <property type="entry name" value="DNA_ligase_ATP-dep_cent"/>
</dbReference>
<evidence type="ECO:0000256" key="13">
    <source>
        <dbReference type="ARBA" id="ARBA00022932"/>
    </source>
</evidence>
<evidence type="ECO:0000256" key="7">
    <source>
        <dbReference type="ARBA" id="ARBA00022723"/>
    </source>
</evidence>
<dbReference type="NCBIfam" id="TIGR02776">
    <property type="entry name" value="NHEJ_ligase_prk"/>
    <property type="match status" value="1"/>
</dbReference>
<keyword evidence="7" id="KW-0479">Metal-binding</keyword>
<dbReference type="GO" id="GO:0005524">
    <property type="term" value="F:ATP binding"/>
    <property type="evidence" value="ECO:0007669"/>
    <property type="project" value="UniProtKB-KW"/>
</dbReference>
<evidence type="ECO:0000256" key="11">
    <source>
        <dbReference type="ARBA" id="ARBA00022839"/>
    </source>
</evidence>
<feature type="compositionally biased region" description="Basic and acidic residues" evidence="21">
    <location>
        <begin position="21"/>
        <end position="33"/>
    </location>
</feature>
<dbReference type="GO" id="GO:0004527">
    <property type="term" value="F:exonuclease activity"/>
    <property type="evidence" value="ECO:0007669"/>
    <property type="project" value="UniProtKB-KW"/>
</dbReference>
<evidence type="ECO:0000313" key="23">
    <source>
        <dbReference type="EMBL" id="RFU15689.1"/>
    </source>
</evidence>
<dbReference type="InterPro" id="IPR012340">
    <property type="entry name" value="NA-bd_OB-fold"/>
</dbReference>
<evidence type="ECO:0000256" key="6">
    <source>
        <dbReference type="ARBA" id="ARBA00022722"/>
    </source>
</evidence>
<dbReference type="AlphaFoldDB" id="A0A372ILR3"/>
<dbReference type="InterPro" id="IPR052171">
    <property type="entry name" value="NHEJ_LigD"/>
</dbReference>
<dbReference type="Proteomes" id="UP000264702">
    <property type="component" value="Unassembled WGS sequence"/>
</dbReference>
<keyword evidence="11" id="KW-0269">Exonuclease</keyword>
<dbReference type="NCBIfam" id="NF004628">
    <property type="entry name" value="PRK05972.1"/>
    <property type="match status" value="1"/>
</dbReference>
<name>A0A372ILR3_9BACT</name>
<dbReference type="RefSeq" id="WP_117301316.1">
    <property type="nucleotide sequence ID" value="NZ_QVQT02000005.1"/>
</dbReference>
<dbReference type="Gene3D" id="2.40.50.140">
    <property type="entry name" value="Nucleic acid-binding proteins"/>
    <property type="match status" value="1"/>
</dbReference>
<dbReference type="GO" id="GO:0006281">
    <property type="term" value="P:DNA repair"/>
    <property type="evidence" value="ECO:0007669"/>
    <property type="project" value="UniProtKB-KW"/>
</dbReference>
<dbReference type="InterPro" id="IPR014146">
    <property type="entry name" value="LigD_ligase_dom"/>
</dbReference>
<dbReference type="Pfam" id="PF21686">
    <property type="entry name" value="LigD_Prim-Pol"/>
    <property type="match status" value="1"/>
</dbReference>
<gene>
    <name evidence="23" type="primary">ligD</name>
    <name evidence="23" type="ORF">D0Y96_14625</name>
</gene>
<evidence type="ECO:0000256" key="19">
    <source>
        <dbReference type="ARBA" id="ARBA00029943"/>
    </source>
</evidence>
<dbReference type="InterPro" id="IPR014143">
    <property type="entry name" value="NHEJ_ligase_prk"/>
</dbReference>
<evidence type="ECO:0000256" key="9">
    <source>
        <dbReference type="ARBA" id="ARBA00022763"/>
    </source>
</evidence>
<dbReference type="OrthoDB" id="9802472at2"/>
<evidence type="ECO:0000256" key="12">
    <source>
        <dbReference type="ARBA" id="ARBA00022840"/>
    </source>
</evidence>
<comment type="cofactor">
    <cofactor evidence="1">
        <name>Mn(2+)</name>
        <dbReference type="ChEBI" id="CHEBI:29035"/>
    </cofactor>
</comment>
<dbReference type="SUPFAM" id="SSF56091">
    <property type="entry name" value="DNA ligase/mRNA capping enzyme, catalytic domain"/>
    <property type="match status" value="1"/>
</dbReference>
<evidence type="ECO:0000256" key="18">
    <source>
        <dbReference type="ARBA" id="ARBA00023268"/>
    </source>
</evidence>
<keyword evidence="6" id="KW-0540">Nuclease</keyword>
<dbReference type="NCBIfam" id="TIGR02777">
    <property type="entry name" value="LigD_PE_dom"/>
    <property type="match status" value="1"/>
</dbReference>
<evidence type="ECO:0000256" key="17">
    <source>
        <dbReference type="ARBA" id="ARBA00023211"/>
    </source>
</evidence>
<dbReference type="Gene3D" id="3.30.470.30">
    <property type="entry name" value="DNA ligase/mRNA capping enzyme"/>
    <property type="match status" value="1"/>
</dbReference>
<dbReference type="Gene3D" id="3.90.920.10">
    <property type="entry name" value="DNA primase, PRIM domain"/>
    <property type="match status" value="1"/>
</dbReference>
<evidence type="ECO:0000313" key="24">
    <source>
        <dbReference type="Proteomes" id="UP000264702"/>
    </source>
</evidence>
<proteinExistence type="predicted"/>
<evidence type="ECO:0000256" key="3">
    <source>
        <dbReference type="ARBA" id="ARBA00022598"/>
    </source>
</evidence>
<accession>A0A372ILR3</accession>
<dbReference type="Pfam" id="PF01068">
    <property type="entry name" value="DNA_ligase_A_M"/>
    <property type="match status" value="1"/>
</dbReference>
<keyword evidence="9" id="KW-0227">DNA damage</keyword>
<evidence type="ECO:0000259" key="22">
    <source>
        <dbReference type="PROSITE" id="PS50160"/>
    </source>
</evidence>
<comment type="catalytic activity">
    <reaction evidence="20">
        <text>ATP + (deoxyribonucleotide)n-3'-hydroxyl + 5'-phospho-(deoxyribonucleotide)m = (deoxyribonucleotide)n+m + AMP + diphosphate.</text>
        <dbReference type="EC" id="6.5.1.1"/>
    </reaction>
</comment>
<keyword evidence="13" id="KW-0239">DNA-directed DNA polymerase</keyword>
<protein>
    <recommendedName>
        <fullName evidence="2">DNA ligase (ATP)</fullName>
        <ecNumber evidence="2">6.5.1.1</ecNumber>
    </recommendedName>
    <alternativeName>
        <fullName evidence="19">NHEJ DNA polymerase</fullName>
    </alternativeName>
</protein>
<feature type="region of interest" description="Disordered" evidence="21">
    <location>
        <begin position="1"/>
        <end position="46"/>
    </location>
</feature>
<keyword evidence="4" id="KW-0808">Transferase</keyword>
<feature type="compositionally biased region" description="Polar residues" evidence="21">
    <location>
        <begin position="1"/>
        <end position="11"/>
    </location>
</feature>
<keyword evidence="17" id="KW-0464">Manganese</keyword>
<dbReference type="InterPro" id="IPR033651">
    <property type="entry name" value="PaeLigD_Pol-like"/>
</dbReference>
<dbReference type="PROSITE" id="PS50160">
    <property type="entry name" value="DNA_LIGASE_A3"/>
    <property type="match status" value="1"/>
</dbReference>
<dbReference type="Gene3D" id="3.30.1490.70">
    <property type="match status" value="1"/>
</dbReference>
<reference evidence="23 24" key="1">
    <citation type="submission" date="2018-08" db="EMBL/GenBank/DDBJ databases">
        <title>Acidipila sp. 4G-K13, an acidobacterium isolated from forest soil.</title>
        <authorList>
            <person name="Gao Z.-H."/>
            <person name="Qiu L.-H."/>
        </authorList>
    </citation>
    <scope>NUCLEOTIDE SEQUENCE [LARGE SCALE GENOMIC DNA]</scope>
    <source>
        <strain evidence="23 24">4G-K13</strain>
    </source>
</reference>
<evidence type="ECO:0000256" key="8">
    <source>
        <dbReference type="ARBA" id="ARBA00022741"/>
    </source>
</evidence>
<dbReference type="GO" id="GO:0003887">
    <property type="term" value="F:DNA-directed DNA polymerase activity"/>
    <property type="evidence" value="ECO:0007669"/>
    <property type="project" value="UniProtKB-KW"/>
</dbReference>
<feature type="domain" description="ATP-dependent DNA ligase family profile" evidence="22">
    <location>
        <begin position="363"/>
        <end position="501"/>
    </location>
</feature>
<evidence type="ECO:0000256" key="20">
    <source>
        <dbReference type="ARBA" id="ARBA00034003"/>
    </source>
</evidence>
<feature type="compositionally biased region" description="Basic and acidic residues" evidence="21">
    <location>
        <begin position="570"/>
        <end position="584"/>
    </location>
</feature>
<keyword evidence="15" id="KW-0233">DNA recombination</keyword>
<dbReference type="EMBL" id="QVQT01000005">
    <property type="protein sequence ID" value="RFU15689.1"/>
    <property type="molecule type" value="Genomic_DNA"/>
</dbReference>
<dbReference type="GO" id="GO:0003910">
    <property type="term" value="F:DNA ligase (ATP) activity"/>
    <property type="evidence" value="ECO:0007669"/>
    <property type="project" value="UniProtKB-EC"/>
</dbReference>
<keyword evidence="24" id="KW-1185">Reference proteome</keyword>
<sequence>MVRRASQQKPGSGSIRKNLARYREKRDFNKTAEPRGGPSAAAKPEARGHTLAFVIQKHDATRLHYDFRLEWDGVLKSWAVAKGPSYFPGDKRLAVQVEDHPLEYGGFEGIIPKGEYGGGTVMLWDRGSWEPLGDASEGLAKGNLKFTLHGKKLHGKWALIRMGGRAASEAKPNWLLIKEHDQYEQAEKDPSILEDAPDSVTTGRDLKAIAAQEDRVWHSREANGEAAKGSGRGKARTKTNAAKRRRKGEPIATKALARLPRETMPAFVQPQLASLTAAAPEGDGWLHELKLDGYRMQAHIRRAKAGPEVKLLTRKGLDWTHRMADIAAELKELPVEAAILDGEVVALTPSGASSFQLLQQAFHEERRQPLYYFVFDLLHLNGHSLRGEPLTARKAMLAQLLGESNGEDDEWFVRLSEHLEEDGGRVFAHACRLGLEGIVSKRADAPYSSARGGSWLKIKCGMRQEFVIGGFTLPSDGGRGIGALLLGYYEGKKLIYAGRTGTGFTQAARRAMRERLEKLRRSGPAFDAVPAEAARGVRWVTPGVVTEVAFATWTADHLVRQASFKGVRDDKPAADVVRETEEPVPKTPQKAKSAAKHSSAPVKQKAVAGKRAPAQTHAYEIRLTHPDKELDAESHLTKQELADYYLAIAQYMLPYIAGRPLSLVRCPDGSGHPCFFQKHVTAGMPDGIEGTKIAERGGGKAEEYITLSTPEALAGLAQMGVMEIHPWGSRNDAVEKPDHLIFDLDPGEGITWRVLASAAEEVRAKLKRYGLTSFVKLTGGKGLHVVAPLTPKEKWPAVKEFARRIALEIEAAHPELYLTKMTRAARRGRIFLDYLRNDRGSTAVAPYSPRARSGAPAAMPLAWKELSEGKMPVFRVHDFKEWSSRLRRDPWKAMAAVRQSLPEPG</sequence>
<dbReference type="InterPro" id="IPR014144">
    <property type="entry name" value="LigD_PE_domain"/>
</dbReference>
<dbReference type="Pfam" id="PF13298">
    <property type="entry name" value="LigD_N"/>
    <property type="match status" value="1"/>
</dbReference>
<organism evidence="23 24">
    <name type="scientific">Paracidobacterium acidisoli</name>
    <dbReference type="NCBI Taxonomy" id="2303751"/>
    <lineage>
        <taxon>Bacteria</taxon>
        <taxon>Pseudomonadati</taxon>
        <taxon>Acidobacteriota</taxon>
        <taxon>Terriglobia</taxon>
        <taxon>Terriglobales</taxon>
        <taxon>Acidobacteriaceae</taxon>
        <taxon>Paracidobacterium</taxon>
    </lineage>
</organism>
<evidence type="ECO:0000256" key="10">
    <source>
        <dbReference type="ARBA" id="ARBA00022801"/>
    </source>
</evidence>
<evidence type="ECO:0000256" key="16">
    <source>
        <dbReference type="ARBA" id="ARBA00023204"/>
    </source>
</evidence>
<dbReference type="InterPro" id="IPR012309">
    <property type="entry name" value="DNA_ligase_ATP-dep_C"/>
</dbReference>
<evidence type="ECO:0000256" key="14">
    <source>
        <dbReference type="ARBA" id="ARBA00023125"/>
    </source>
</evidence>
<feature type="compositionally biased region" description="Low complexity" evidence="21">
    <location>
        <begin position="590"/>
        <end position="600"/>
    </location>
</feature>
<dbReference type="Pfam" id="PF04679">
    <property type="entry name" value="DNA_ligase_A_C"/>
    <property type="match status" value="1"/>
</dbReference>
<dbReference type="InterPro" id="IPR014145">
    <property type="entry name" value="LigD_pol_dom"/>
</dbReference>
<dbReference type="EC" id="6.5.1.1" evidence="2"/>
<evidence type="ECO:0000256" key="5">
    <source>
        <dbReference type="ARBA" id="ARBA00022695"/>
    </source>
</evidence>
<evidence type="ECO:0000256" key="2">
    <source>
        <dbReference type="ARBA" id="ARBA00012727"/>
    </source>
</evidence>
<evidence type="ECO:0000256" key="4">
    <source>
        <dbReference type="ARBA" id="ARBA00022679"/>
    </source>
</evidence>
<dbReference type="PANTHER" id="PTHR42705:SF2">
    <property type="entry name" value="BIFUNCTIONAL NON-HOMOLOGOUS END JOINING PROTEIN LIGD"/>
    <property type="match status" value="1"/>
</dbReference>
<keyword evidence="18" id="KW-0511">Multifunctional enzyme</keyword>
<feature type="compositionally biased region" description="Basic residues" evidence="21">
    <location>
        <begin position="231"/>
        <end position="246"/>
    </location>
</feature>
<keyword evidence="8" id="KW-0547">Nucleotide-binding</keyword>
<keyword evidence="16" id="KW-0234">DNA repair</keyword>
<dbReference type="NCBIfam" id="TIGR02779">
    <property type="entry name" value="NHEJ_ligase_lig"/>
    <property type="match status" value="1"/>
</dbReference>
<keyword evidence="3 23" id="KW-0436">Ligase</keyword>
<dbReference type="CDD" id="cd04862">
    <property type="entry name" value="PaeLigD_Pol_like"/>
    <property type="match status" value="1"/>
</dbReference>
<comment type="caution">
    <text evidence="23">The sequence shown here is derived from an EMBL/GenBank/DDBJ whole genome shotgun (WGS) entry which is preliminary data.</text>
</comment>
<keyword evidence="10" id="KW-0378">Hydrolase</keyword>
<dbReference type="NCBIfam" id="TIGR02778">
    <property type="entry name" value="ligD_pol"/>
    <property type="match status" value="1"/>
</dbReference>
<keyword evidence="12" id="KW-0067">ATP-binding</keyword>
<dbReference type="GO" id="GO:0006310">
    <property type="term" value="P:DNA recombination"/>
    <property type="evidence" value="ECO:0007669"/>
    <property type="project" value="UniProtKB-KW"/>
</dbReference>
<evidence type="ECO:0000256" key="21">
    <source>
        <dbReference type="SAM" id="MobiDB-lite"/>
    </source>
</evidence>
<evidence type="ECO:0000256" key="15">
    <source>
        <dbReference type="ARBA" id="ARBA00023172"/>
    </source>
</evidence>
<dbReference type="PANTHER" id="PTHR42705">
    <property type="entry name" value="BIFUNCTIONAL NON-HOMOLOGOUS END JOINING PROTEIN LIGD"/>
    <property type="match status" value="1"/>
</dbReference>
<dbReference type="GO" id="GO:0046872">
    <property type="term" value="F:metal ion binding"/>
    <property type="evidence" value="ECO:0007669"/>
    <property type="project" value="UniProtKB-KW"/>
</dbReference>
<keyword evidence="14" id="KW-0238">DNA-binding</keyword>
<feature type="region of interest" description="Disordered" evidence="21">
    <location>
        <begin position="218"/>
        <end position="246"/>
    </location>
</feature>
<evidence type="ECO:0000256" key="1">
    <source>
        <dbReference type="ARBA" id="ARBA00001936"/>
    </source>
</evidence>
<dbReference type="GO" id="GO:0003677">
    <property type="term" value="F:DNA binding"/>
    <property type="evidence" value="ECO:0007669"/>
    <property type="project" value="UniProtKB-KW"/>
</dbReference>